<dbReference type="GO" id="GO:0006412">
    <property type="term" value="P:translation"/>
    <property type="evidence" value="ECO:0007669"/>
    <property type="project" value="InterPro"/>
</dbReference>
<dbReference type="Pfam" id="PF22682">
    <property type="entry name" value="Ribosomal_uL24m-like"/>
    <property type="match status" value="1"/>
</dbReference>
<reference evidence="5" key="2">
    <citation type="submission" date="2020-11" db="EMBL/GenBank/DDBJ databases">
        <title>Whole genome sequencing of Colletotrichum sp.</title>
        <authorList>
            <person name="Li H."/>
        </authorList>
    </citation>
    <scope>NUCLEOTIDE SEQUENCE</scope>
    <source>
        <strain evidence="5">CkLH20</strain>
    </source>
</reference>
<keyword evidence="3" id="KW-0687">Ribonucleoprotein</keyword>
<dbReference type="InterPro" id="IPR003256">
    <property type="entry name" value="Ribosomal_uL24"/>
</dbReference>
<gene>
    <name evidence="5" type="ORF">CkaCkLH20_04924</name>
</gene>
<dbReference type="InterPro" id="IPR008991">
    <property type="entry name" value="Translation_prot_SH3-like_sf"/>
</dbReference>
<dbReference type="Gene3D" id="2.30.30.30">
    <property type="match status" value="1"/>
</dbReference>
<dbReference type="PANTHER" id="PTHR12903">
    <property type="entry name" value="MITOCHONDRIAL RIBOSOMAL PROTEIN L24"/>
    <property type="match status" value="1"/>
</dbReference>
<dbReference type="InterPro" id="IPR041988">
    <property type="entry name" value="Ribosomal_uL24_KOW"/>
</dbReference>
<proteinExistence type="inferred from homology"/>
<dbReference type="GO" id="GO:0003723">
    <property type="term" value="F:RNA binding"/>
    <property type="evidence" value="ECO:0007669"/>
    <property type="project" value="InterPro"/>
</dbReference>
<evidence type="ECO:0000256" key="2">
    <source>
        <dbReference type="ARBA" id="ARBA00022980"/>
    </source>
</evidence>
<reference evidence="5" key="1">
    <citation type="submission" date="2020-03" db="EMBL/GenBank/DDBJ databases">
        <authorList>
            <person name="He L."/>
        </authorList>
    </citation>
    <scope>NUCLEOTIDE SEQUENCE</scope>
    <source>
        <strain evidence="5">CkLH20</strain>
    </source>
</reference>
<comment type="similarity">
    <text evidence="1">Belongs to the universal ribosomal protein uL24 family.</text>
</comment>
<comment type="caution">
    <text evidence="5">The sequence shown here is derived from an EMBL/GenBank/DDBJ whole genome shotgun (WGS) entry which is preliminary data.</text>
</comment>
<dbReference type="GO" id="GO:1990904">
    <property type="term" value="C:ribonucleoprotein complex"/>
    <property type="evidence" value="ECO:0007669"/>
    <property type="project" value="UniProtKB-KW"/>
</dbReference>
<feature type="compositionally biased region" description="Basic and acidic residues" evidence="4">
    <location>
        <begin position="287"/>
        <end position="296"/>
    </location>
</feature>
<name>A0A9P6I7R3_9PEZI</name>
<dbReference type="RefSeq" id="XP_038747250.1">
    <property type="nucleotide sequence ID" value="XM_038887643.1"/>
</dbReference>
<dbReference type="GeneID" id="62160717"/>
<protein>
    <submittedName>
        <fullName evidence="5">KOW domain-containing protein domain-containing protein</fullName>
    </submittedName>
</protein>
<dbReference type="EMBL" id="JAATWM020000013">
    <property type="protein sequence ID" value="KAF9877789.1"/>
    <property type="molecule type" value="Genomic_DNA"/>
</dbReference>
<dbReference type="SUPFAM" id="SSF50104">
    <property type="entry name" value="Translation proteins SH3-like domain"/>
    <property type="match status" value="1"/>
</dbReference>
<dbReference type="GO" id="GO:0005840">
    <property type="term" value="C:ribosome"/>
    <property type="evidence" value="ECO:0007669"/>
    <property type="project" value="UniProtKB-KW"/>
</dbReference>
<keyword evidence="6" id="KW-1185">Reference proteome</keyword>
<dbReference type="Proteomes" id="UP000781932">
    <property type="component" value="Unassembled WGS sequence"/>
</dbReference>
<evidence type="ECO:0000313" key="5">
    <source>
        <dbReference type="EMBL" id="KAF9877789.1"/>
    </source>
</evidence>
<dbReference type="OrthoDB" id="359154at2759"/>
<feature type="region of interest" description="Disordered" evidence="4">
    <location>
        <begin position="287"/>
        <end position="328"/>
    </location>
</feature>
<evidence type="ECO:0000256" key="3">
    <source>
        <dbReference type="ARBA" id="ARBA00023274"/>
    </source>
</evidence>
<evidence type="ECO:0000313" key="6">
    <source>
        <dbReference type="Proteomes" id="UP000781932"/>
    </source>
</evidence>
<accession>A0A9P6I7R3</accession>
<keyword evidence="2" id="KW-0689">Ribosomal protein</keyword>
<sequence length="373" mass="42643">MQRLQVPKKLVQRTVTAERVWARKAKKEARWQQAQTRSERFREQRTQLDELNEDIQVARTARWEKWQMGPIAPRRDIFEAWGATDTNRQSRQSILSPKELHDRCAWAGGVKKLNIKPKDRVVVLEGPERGKIDTIASINDETGTVTLDNICKTTTKVPDRFQTVLDAPPTQNVPMNIPISAIRLVHPIVDETTGIARDVIIRQLTRRGEDRHVVGENIIIPWPKEEPADSVEHPVDTKVMDVDAQTYVPSLTIKPIPEGVINELRNRTSVFRTRHDARYIKKVIRREEEKKAEKSNSAEANISIRTPLQELNRQQRNERRARGKPALSESMLEKIGEVIARNKARTLNDSGLSEVKSATPVLDAIKESHTPHL</sequence>
<organism evidence="5 6">
    <name type="scientific">Colletotrichum karsti</name>
    <dbReference type="NCBI Taxonomy" id="1095194"/>
    <lineage>
        <taxon>Eukaryota</taxon>
        <taxon>Fungi</taxon>
        <taxon>Dikarya</taxon>
        <taxon>Ascomycota</taxon>
        <taxon>Pezizomycotina</taxon>
        <taxon>Sordariomycetes</taxon>
        <taxon>Hypocreomycetidae</taxon>
        <taxon>Glomerellales</taxon>
        <taxon>Glomerellaceae</taxon>
        <taxon>Colletotrichum</taxon>
        <taxon>Colletotrichum boninense species complex</taxon>
    </lineage>
</organism>
<evidence type="ECO:0000256" key="4">
    <source>
        <dbReference type="SAM" id="MobiDB-lite"/>
    </source>
</evidence>
<dbReference type="AlphaFoldDB" id="A0A9P6I7R3"/>
<dbReference type="GO" id="GO:0003735">
    <property type="term" value="F:structural constituent of ribosome"/>
    <property type="evidence" value="ECO:0007669"/>
    <property type="project" value="InterPro"/>
</dbReference>
<dbReference type="CDD" id="cd06089">
    <property type="entry name" value="KOW_RPL26"/>
    <property type="match status" value="1"/>
</dbReference>
<evidence type="ECO:0000256" key="1">
    <source>
        <dbReference type="ARBA" id="ARBA00010618"/>
    </source>
</evidence>
<dbReference type="InterPro" id="IPR014722">
    <property type="entry name" value="Rib_uL2_dom2"/>
</dbReference>